<feature type="chain" id="PRO_5047438129" evidence="1">
    <location>
        <begin position="21"/>
        <end position="111"/>
    </location>
</feature>
<reference evidence="3" key="1">
    <citation type="journal article" date="2019" name="Int. J. Syst. Evol. Microbiol.">
        <title>The Global Catalogue of Microorganisms (GCM) 10K type strain sequencing project: providing services to taxonomists for standard genome sequencing and annotation.</title>
        <authorList>
            <consortium name="The Broad Institute Genomics Platform"/>
            <consortium name="The Broad Institute Genome Sequencing Center for Infectious Disease"/>
            <person name="Wu L."/>
            <person name="Ma J."/>
        </authorList>
    </citation>
    <scope>NUCLEOTIDE SEQUENCE [LARGE SCALE GENOMIC DNA]</scope>
    <source>
        <strain evidence="3">CGMCC 1.12749</strain>
    </source>
</reference>
<organism evidence="2 3">
    <name type="scientific">Pontibacter amylolyticus</name>
    <dbReference type="NCBI Taxonomy" id="1424080"/>
    <lineage>
        <taxon>Bacteria</taxon>
        <taxon>Pseudomonadati</taxon>
        <taxon>Bacteroidota</taxon>
        <taxon>Cytophagia</taxon>
        <taxon>Cytophagales</taxon>
        <taxon>Hymenobacteraceae</taxon>
        <taxon>Pontibacter</taxon>
    </lineage>
</organism>
<evidence type="ECO:0000313" key="2">
    <source>
        <dbReference type="EMBL" id="GGG02540.1"/>
    </source>
</evidence>
<comment type="caution">
    <text evidence="2">The sequence shown here is derived from an EMBL/GenBank/DDBJ whole genome shotgun (WGS) entry which is preliminary data.</text>
</comment>
<sequence>MRKLTLYLAAPLALMLTAFSCDKNDDLEVMEATATLLWTGDYAVDGCGFSVYLNDQHYKTDNEQEIDNKFKTQDAHTVLIKYTLPAKPKEYSCGWGTLKKSEIRLLSIKEV</sequence>
<keyword evidence="3" id="KW-1185">Reference proteome</keyword>
<dbReference type="Proteomes" id="UP000634043">
    <property type="component" value="Unassembled WGS sequence"/>
</dbReference>
<evidence type="ECO:0000256" key="1">
    <source>
        <dbReference type="SAM" id="SignalP"/>
    </source>
</evidence>
<gene>
    <name evidence="2" type="ORF">GCM10011323_04200</name>
</gene>
<dbReference type="PROSITE" id="PS51257">
    <property type="entry name" value="PROKAR_LIPOPROTEIN"/>
    <property type="match status" value="1"/>
</dbReference>
<proteinExistence type="predicted"/>
<accession>A0ABQ1VW96</accession>
<feature type="signal peptide" evidence="1">
    <location>
        <begin position="1"/>
        <end position="20"/>
    </location>
</feature>
<protein>
    <submittedName>
        <fullName evidence="2">Uncharacterized protein</fullName>
    </submittedName>
</protein>
<name>A0ABQ1VW96_9BACT</name>
<keyword evidence="1" id="KW-0732">Signal</keyword>
<evidence type="ECO:0000313" key="3">
    <source>
        <dbReference type="Proteomes" id="UP000634043"/>
    </source>
</evidence>
<dbReference type="EMBL" id="BMFP01000001">
    <property type="protein sequence ID" value="GGG02540.1"/>
    <property type="molecule type" value="Genomic_DNA"/>
</dbReference>
<dbReference type="RefSeq" id="WP_188499850.1">
    <property type="nucleotide sequence ID" value="NZ_BMFP01000001.1"/>
</dbReference>